<name>A0A2U8H7M5_9RHOO</name>
<dbReference type="OrthoDB" id="5401788at2"/>
<dbReference type="PANTHER" id="PTHR39327:SF1">
    <property type="entry name" value="BLR5470 PROTEIN"/>
    <property type="match status" value="1"/>
</dbReference>
<dbReference type="EMBL" id="CP022188">
    <property type="protein sequence ID" value="AWI81902.1"/>
    <property type="molecule type" value="Genomic_DNA"/>
</dbReference>
<dbReference type="SUPFAM" id="SSF54001">
    <property type="entry name" value="Cysteine proteinases"/>
    <property type="match status" value="1"/>
</dbReference>
<dbReference type="InterPro" id="IPR010319">
    <property type="entry name" value="Transglutaminase-like_Cys_pept"/>
</dbReference>
<proteinExistence type="predicted"/>
<dbReference type="PANTHER" id="PTHR39327">
    <property type="match status" value="1"/>
</dbReference>
<sequence length="192" mass="21746">MQTLALTRYGAQGGEAVAAWRRMINEARELDEAGKLARVNTFFNRRIRFEDDIVVWKQSDYWATPLETLGRDAGDCEDFSIAKYMSLRLLEVPADKLRLVYVRARIGAADSTITQAHMVLSYFETPSAEPLVLDNLIGEIRPAGRRPDLFPVFSFNNEGLWVGGTSTSSADPTTRLSRWRDVLERMRSEGLK</sequence>
<organism evidence="1 2">
    <name type="scientific">Parazoarcus communis</name>
    <dbReference type="NCBI Taxonomy" id="41977"/>
    <lineage>
        <taxon>Bacteria</taxon>
        <taxon>Pseudomonadati</taxon>
        <taxon>Pseudomonadota</taxon>
        <taxon>Betaproteobacteria</taxon>
        <taxon>Rhodocyclales</taxon>
        <taxon>Zoogloeaceae</taxon>
        <taxon>Parazoarcus</taxon>
    </lineage>
</organism>
<reference evidence="1 2" key="1">
    <citation type="submission" date="2017-06" db="EMBL/GenBank/DDBJ databases">
        <title>Azoarcus sp. TSNA42 complete genome sequence.</title>
        <authorList>
            <person name="Woo J.-H."/>
            <person name="Kim H.-S."/>
        </authorList>
    </citation>
    <scope>NUCLEOTIDE SEQUENCE [LARGE SCALE GENOMIC DNA]</scope>
    <source>
        <strain evidence="1 2">TSNA42</strain>
    </source>
</reference>
<evidence type="ECO:0000313" key="2">
    <source>
        <dbReference type="Proteomes" id="UP000244902"/>
    </source>
</evidence>
<dbReference type="Gene3D" id="3.10.620.30">
    <property type="match status" value="1"/>
</dbReference>
<evidence type="ECO:0000313" key="1">
    <source>
        <dbReference type="EMBL" id="AWI81902.1"/>
    </source>
</evidence>
<dbReference type="Pfam" id="PF06035">
    <property type="entry name" value="Peptidase_C93"/>
    <property type="match status" value="1"/>
</dbReference>
<gene>
    <name evidence="1" type="ORF">CEW87_05075</name>
</gene>
<dbReference type="AlphaFoldDB" id="A0A2U8H7M5"/>
<protein>
    <submittedName>
        <fullName evidence="1">Transglutaminase</fullName>
    </submittedName>
</protein>
<dbReference type="InterPro" id="IPR038765">
    <property type="entry name" value="Papain-like_cys_pep_sf"/>
</dbReference>
<accession>A0A2U8H7M5</accession>
<dbReference type="Proteomes" id="UP000244902">
    <property type="component" value="Chromosome"/>
</dbReference>